<gene>
    <name evidence="1" type="ORF">Aiant_12490</name>
</gene>
<evidence type="ECO:0000313" key="1">
    <source>
        <dbReference type="EMBL" id="BCJ40592.1"/>
    </source>
</evidence>
<dbReference type="Proteomes" id="UP000676967">
    <property type="component" value="Chromosome"/>
</dbReference>
<organism evidence="1 2">
    <name type="scientific">Actinoplanes ianthinogenes</name>
    <dbReference type="NCBI Taxonomy" id="122358"/>
    <lineage>
        <taxon>Bacteria</taxon>
        <taxon>Bacillati</taxon>
        <taxon>Actinomycetota</taxon>
        <taxon>Actinomycetes</taxon>
        <taxon>Micromonosporales</taxon>
        <taxon>Micromonosporaceae</taxon>
        <taxon>Actinoplanes</taxon>
    </lineage>
</organism>
<reference evidence="1 2" key="1">
    <citation type="submission" date="2020-08" db="EMBL/GenBank/DDBJ databases">
        <title>Whole genome shotgun sequence of Actinoplanes ianthinogenes NBRC 13996.</title>
        <authorList>
            <person name="Komaki H."/>
            <person name="Tamura T."/>
        </authorList>
    </citation>
    <scope>NUCLEOTIDE SEQUENCE [LARGE SCALE GENOMIC DNA]</scope>
    <source>
        <strain evidence="1 2">NBRC 13996</strain>
    </source>
</reference>
<proteinExistence type="predicted"/>
<dbReference type="RefSeq" id="WP_189335190.1">
    <property type="nucleotide sequence ID" value="NZ_AP023356.1"/>
</dbReference>
<evidence type="ECO:0008006" key="3">
    <source>
        <dbReference type="Google" id="ProtNLM"/>
    </source>
</evidence>
<evidence type="ECO:0000313" key="2">
    <source>
        <dbReference type="Proteomes" id="UP000676967"/>
    </source>
</evidence>
<dbReference type="EMBL" id="AP023356">
    <property type="protein sequence ID" value="BCJ40592.1"/>
    <property type="molecule type" value="Genomic_DNA"/>
</dbReference>
<accession>A0ABM7LN02</accession>
<sequence>MTDEMRGAVLGGPLERLRQAARVDLPRLADEYAGLRNECETSSGSDDRLDRPAHFGAPALKESWTRLRDLVWTAAGETSDNLWDLSRGLDYALDRFVQQDTEAADALRATRWTLEHDRTTTNDEWTAGHDGGHYPHR</sequence>
<protein>
    <recommendedName>
        <fullName evidence="3">Excreted virulence factor EspC (Type VII ESX diderm)</fullName>
    </recommendedName>
</protein>
<keyword evidence="2" id="KW-1185">Reference proteome</keyword>
<name>A0ABM7LN02_9ACTN</name>